<name>A0A1X7TKL9_AMPQE</name>
<dbReference type="SUPFAM" id="SSF49265">
    <property type="entry name" value="Fibronectin type III"/>
    <property type="match status" value="1"/>
</dbReference>
<evidence type="ECO:0000313" key="4">
    <source>
        <dbReference type="EnsemblMetazoa" id="Aqu2.1.15365_001"/>
    </source>
</evidence>
<dbReference type="SMART" id="SM00060">
    <property type="entry name" value="FN3"/>
    <property type="match status" value="2"/>
</dbReference>
<dbReference type="Pfam" id="PF00041">
    <property type="entry name" value="fn3"/>
    <property type="match status" value="1"/>
</dbReference>
<keyword evidence="1" id="KW-1133">Transmembrane helix</keyword>
<keyword evidence="1" id="KW-0812">Transmembrane</keyword>
<keyword evidence="1" id="KW-0472">Membrane</keyword>
<feature type="domain" description="Ig-like" evidence="2">
    <location>
        <begin position="95"/>
        <end position="176"/>
    </location>
</feature>
<organism evidence="4">
    <name type="scientific">Amphimedon queenslandica</name>
    <name type="common">Sponge</name>
    <dbReference type="NCBI Taxonomy" id="400682"/>
    <lineage>
        <taxon>Eukaryota</taxon>
        <taxon>Metazoa</taxon>
        <taxon>Porifera</taxon>
        <taxon>Demospongiae</taxon>
        <taxon>Heteroscleromorpha</taxon>
        <taxon>Haplosclerida</taxon>
        <taxon>Niphatidae</taxon>
        <taxon>Amphimedon</taxon>
    </lineage>
</organism>
<dbReference type="SUPFAM" id="SSF48726">
    <property type="entry name" value="Immunoglobulin"/>
    <property type="match status" value="1"/>
</dbReference>
<protein>
    <recommendedName>
        <fullName evidence="5">Fibronectin type-III domain-containing protein</fullName>
    </recommendedName>
</protein>
<proteinExistence type="predicted"/>
<dbReference type="InterPro" id="IPR007110">
    <property type="entry name" value="Ig-like_dom"/>
</dbReference>
<dbReference type="OrthoDB" id="5982258at2759"/>
<accession>A0A1X7TKL9</accession>
<dbReference type="InterPro" id="IPR013783">
    <property type="entry name" value="Ig-like_fold"/>
</dbReference>
<feature type="domain" description="Fibronectin type-III" evidence="3">
    <location>
        <begin position="325"/>
        <end position="420"/>
    </location>
</feature>
<reference evidence="4" key="1">
    <citation type="submission" date="2017-05" db="UniProtKB">
        <authorList>
            <consortium name="EnsemblMetazoa"/>
        </authorList>
    </citation>
    <scope>IDENTIFICATION</scope>
</reference>
<dbReference type="PANTHER" id="PTHR46957">
    <property type="entry name" value="CYTOKINE RECEPTOR"/>
    <property type="match status" value="1"/>
</dbReference>
<evidence type="ECO:0008006" key="5">
    <source>
        <dbReference type="Google" id="ProtNLM"/>
    </source>
</evidence>
<dbReference type="InterPro" id="IPR003961">
    <property type="entry name" value="FN3_dom"/>
</dbReference>
<evidence type="ECO:0000259" key="3">
    <source>
        <dbReference type="PROSITE" id="PS50853"/>
    </source>
</evidence>
<dbReference type="GO" id="GO:0016020">
    <property type="term" value="C:membrane"/>
    <property type="evidence" value="ECO:0007669"/>
    <property type="project" value="UniProtKB-SubCell"/>
</dbReference>
<dbReference type="InParanoid" id="A0A1X7TKL9"/>
<dbReference type="PROSITE" id="PS50835">
    <property type="entry name" value="IG_LIKE"/>
    <property type="match status" value="1"/>
</dbReference>
<dbReference type="InterPro" id="IPR036116">
    <property type="entry name" value="FN3_sf"/>
</dbReference>
<dbReference type="CDD" id="cd00063">
    <property type="entry name" value="FN3"/>
    <property type="match status" value="1"/>
</dbReference>
<dbReference type="InterPro" id="IPR050713">
    <property type="entry name" value="RTP_Phos/Ushers"/>
</dbReference>
<feature type="transmembrane region" description="Helical" evidence="1">
    <location>
        <begin position="489"/>
        <end position="514"/>
    </location>
</feature>
<evidence type="ECO:0000259" key="2">
    <source>
        <dbReference type="PROSITE" id="PS50835"/>
    </source>
</evidence>
<dbReference type="InterPro" id="IPR036179">
    <property type="entry name" value="Ig-like_dom_sf"/>
</dbReference>
<evidence type="ECO:0000256" key="1">
    <source>
        <dbReference type="SAM" id="Phobius"/>
    </source>
</evidence>
<dbReference type="PROSITE" id="PS50853">
    <property type="entry name" value="FN3"/>
    <property type="match status" value="1"/>
</dbReference>
<dbReference type="AlphaFoldDB" id="A0A1X7TKL9"/>
<dbReference type="Gene3D" id="2.60.40.10">
    <property type="entry name" value="Immunoglobulins"/>
    <property type="match status" value="3"/>
</dbReference>
<dbReference type="EnsemblMetazoa" id="Aqu2.1.15365_001">
    <property type="protein sequence ID" value="Aqu2.1.15365_001"/>
    <property type="gene ID" value="Aqu2.1.15365"/>
</dbReference>
<sequence length="583" mass="63508">MINGDNKSLVTTLNITSVQLSDAGEYQCGASIDGNDTVISNKSYLCVKVPVINISFDADLRLGDVRKYDCTLDTFIKTVVTNIDSLILSSTSHQLECHITTNTDINTTNTDINSIVNAYWYRDNGNENRLVSEDSEGVSILPIVSITNTSFNSALRFSPITSSTPVSTLGNYTCVAWIGEQSVRNKTSNNVQVMMKINNSGDVVSMSLNEYIAGDSFNATCMITAYQLSPPIATKGTVNITHNKEVIKSGVFDIGATGSHKQSLNILFTNFKLSYSGGYYACSYIRSNNSYVQSSDVKQSATTQINIKIISDTTINFIIINIKSTIKSPKLIAISSSSLILSWSPPATHQSIPIIGYNYTCIGINVSYTMTGSVSNTSLSVTLLGLIPFRKYTCNVTAITRYGRGISANVNAVTDEAAPSKVTSLNVASVQSNTSFLIWWSLPNEANGIIANYTVTISHYDNNTVIHNLTTNNLAITVSTGLRLASSTVIIIVVPVIMFIFFFAVVIAGIIIIIMKKRLRSKYINDTRSKTAVYDDPDIILKEVKPQAVYDEVKIESTDPVSPADYEVPVTAITEETVDKAMQ</sequence>
<dbReference type="PANTHER" id="PTHR46957:SF3">
    <property type="entry name" value="CYTOKINE RECEPTOR"/>
    <property type="match status" value="1"/>
</dbReference>